<dbReference type="RefSeq" id="WP_277938286.1">
    <property type="nucleotide sequence ID" value="NZ_CP096246.1"/>
</dbReference>
<dbReference type="SUPFAM" id="SSF141571">
    <property type="entry name" value="Pentapeptide repeat-like"/>
    <property type="match status" value="1"/>
</dbReference>
<name>A0AAX3SX39_SPICI</name>
<dbReference type="Gene3D" id="2.160.20.80">
    <property type="entry name" value="E3 ubiquitin-protein ligase SopA"/>
    <property type="match status" value="1"/>
</dbReference>
<evidence type="ECO:0000313" key="1">
    <source>
        <dbReference type="EMBL" id="WFG95819.1"/>
    </source>
</evidence>
<dbReference type="EMBL" id="CP096246">
    <property type="protein sequence ID" value="WFG95819.1"/>
    <property type="molecule type" value="Genomic_DNA"/>
</dbReference>
<organism evidence="1 2">
    <name type="scientific">Spiroplasma citri</name>
    <dbReference type="NCBI Taxonomy" id="2133"/>
    <lineage>
        <taxon>Bacteria</taxon>
        <taxon>Bacillati</taxon>
        <taxon>Mycoplasmatota</taxon>
        <taxon>Mollicutes</taxon>
        <taxon>Entomoplasmatales</taxon>
        <taxon>Spiroplasmataceae</taxon>
        <taxon>Spiroplasma</taxon>
    </lineage>
</organism>
<dbReference type="Pfam" id="PF00805">
    <property type="entry name" value="Pentapeptide"/>
    <property type="match status" value="1"/>
</dbReference>
<proteinExistence type="predicted"/>
<dbReference type="AlphaFoldDB" id="A0AAX3SX39"/>
<dbReference type="PANTHER" id="PTHR14136">
    <property type="entry name" value="BTB_POZ DOMAIN-CONTAINING PROTEIN KCTD9"/>
    <property type="match status" value="1"/>
</dbReference>
<protein>
    <submittedName>
        <fullName evidence="1">Pentapeptide repeat-containing protein</fullName>
    </submittedName>
</protein>
<evidence type="ECO:0000313" key="2">
    <source>
        <dbReference type="Proteomes" id="UP001214629"/>
    </source>
</evidence>
<dbReference type="InterPro" id="IPR051082">
    <property type="entry name" value="Pentapeptide-BTB/POZ_domain"/>
</dbReference>
<dbReference type="PANTHER" id="PTHR14136:SF17">
    <property type="entry name" value="BTB_POZ DOMAIN-CONTAINING PROTEIN KCTD9"/>
    <property type="match status" value="1"/>
</dbReference>
<dbReference type="InterPro" id="IPR001646">
    <property type="entry name" value="5peptide_repeat"/>
</dbReference>
<accession>A0AAX3SX39</accession>
<keyword evidence="2" id="KW-1185">Reference proteome</keyword>
<sequence length="123" mass="14322">MKTLQDLIKDLTGITVEEQKINDYLEYEALDLRGADLKDANLQGADLSYADLQGAYLQDTDLSFANLQDADLQGTEITKQQLEQLTVIEGINNGKKKVLWRLSRRRIKYSLWWLLLVFFRWKI</sequence>
<reference evidence="1 2" key="1">
    <citation type="submission" date="2022-04" db="EMBL/GenBank/DDBJ databases">
        <title>Whole genome of Spiroplasma citri.</title>
        <authorList>
            <person name="Khanchezar A."/>
            <person name="Izadpanah K."/>
            <person name="Taghavi M."/>
            <person name="Ghorbani A."/>
            <person name="Beven L."/>
        </authorList>
    </citation>
    <scope>NUCLEOTIDE SEQUENCE [LARGE SCALE GENOMIC DNA]</scope>
    <source>
        <strain evidence="1 2">D4</strain>
    </source>
</reference>
<dbReference type="Proteomes" id="UP001214629">
    <property type="component" value="Chromosome"/>
</dbReference>
<gene>
    <name evidence="1" type="ORF">M0C40_06870</name>
</gene>